<evidence type="ECO:0000256" key="7">
    <source>
        <dbReference type="SAM" id="Phobius"/>
    </source>
</evidence>
<dbReference type="Proteomes" id="UP000007463">
    <property type="component" value="Chromosome"/>
</dbReference>
<feature type="domain" description="PspC-related ToastRack" evidence="9">
    <location>
        <begin position="389"/>
        <end position="476"/>
    </location>
</feature>
<evidence type="ECO:0000313" key="11">
    <source>
        <dbReference type="Proteomes" id="UP000007463"/>
    </source>
</evidence>
<dbReference type="PANTHER" id="PTHR33885">
    <property type="entry name" value="PHAGE SHOCK PROTEIN C"/>
    <property type="match status" value="1"/>
</dbReference>
<gene>
    <name evidence="10" type="ordered locus">Fluta_3332</name>
</gene>
<keyword evidence="3 7" id="KW-0812">Transmembrane</keyword>
<feature type="transmembrane region" description="Helical" evidence="7">
    <location>
        <begin position="316"/>
        <end position="335"/>
    </location>
</feature>
<evidence type="ECO:0000256" key="2">
    <source>
        <dbReference type="ARBA" id="ARBA00022475"/>
    </source>
</evidence>
<keyword evidence="2" id="KW-1003">Cell membrane</keyword>
<dbReference type="Pfam" id="PF04024">
    <property type="entry name" value="PspC"/>
    <property type="match status" value="1"/>
</dbReference>
<feature type="transmembrane region" description="Helical" evidence="7">
    <location>
        <begin position="136"/>
        <end position="164"/>
    </location>
</feature>
<reference evidence="10 11" key="1">
    <citation type="journal article" date="2011" name="Stand. Genomic Sci.">
        <title>Complete genome sequence of the gliding freshwater bacterium Fluviicola taffensis type strain (RW262).</title>
        <authorList>
            <person name="Woyke T."/>
            <person name="Chertkov O."/>
            <person name="Lapidus A."/>
            <person name="Nolan M."/>
            <person name="Lucas S."/>
            <person name="Del Rio T.G."/>
            <person name="Tice H."/>
            <person name="Cheng J.F."/>
            <person name="Tapia R."/>
            <person name="Han C."/>
            <person name="Goodwin L."/>
            <person name="Pitluck S."/>
            <person name="Liolios K."/>
            <person name="Pagani I."/>
            <person name="Ivanova N."/>
            <person name="Huntemann M."/>
            <person name="Mavromatis K."/>
            <person name="Mikhailova N."/>
            <person name="Pati A."/>
            <person name="Chen A."/>
            <person name="Palaniappan K."/>
            <person name="Land M."/>
            <person name="Hauser L."/>
            <person name="Brambilla E.M."/>
            <person name="Rohde M."/>
            <person name="Mwirichia R."/>
            <person name="Sikorski J."/>
            <person name="Tindall B.J."/>
            <person name="Goker M."/>
            <person name="Bristow J."/>
            <person name="Eisen J.A."/>
            <person name="Markowitz V."/>
            <person name="Hugenholtz P."/>
            <person name="Klenk H.P."/>
            <person name="Kyrpides N.C."/>
        </authorList>
    </citation>
    <scope>NUCLEOTIDE SEQUENCE [LARGE SCALE GENOMIC DNA]</scope>
    <source>
        <strain evidence="11">DSM 16823 / RW262 / RW262</strain>
    </source>
</reference>
<organism evidence="10 11">
    <name type="scientific">Fluviicola taffensis (strain DSM 16823 / NCIMB 13979 / RW262)</name>
    <dbReference type="NCBI Taxonomy" id="755732"/>
    <lineage>
        <taxon>Bacteria</taxon>
        <taxon>Pseudomonadati</taxon>
        <taxon>Bacteroidota</taxon>
        <taxon>Flavobacteriia</taxon>
        <taxon>Flavobacteriales</taxon>
        <taxon>Crocinitomicaceae</taxon>
        <taxon>Fluviicola</taxon>
    </lineage>
</organism>
<reference evidence="11" key="2">
    <citation type="submission" date="2011-02" db="EMBL/GenBank/DDBJ databases">
        <title>The complete genome of Fluviicola taffensis DSM 16823.</title>
        <authorList>
            <consortium name="US DOE Joint Genome Institute (JGI-PGF)"/>
            <person name="Lucas S."/>
            <person name="Copeland A."/>
            <person name="Lapidus A."/>
            <person name="Bruce D."/>
            <person name="Goodwin L."/>
            <person name="Pitluck S."/>
            <person name="Kyrpides N."/>
            <person name="Mavromatis K."/>
            <person name="Ivanova N."/>
            <person name="Mikhailova N."/>
            <person name="Pagani I."/>
            <person name="Chertkov O."/>
            <person name="Detter J.C."/>
            <person name="Han C."/>
            <person name="Tapia R."/>
            <person name="Land M."/>
            <person name="Hauser L."/>
            <person name="Markowitz V."/>
            <person name="Cheng J.-F."/>
            <person name="Hugenholtz P."/>
            <person name="Woyke T."/>
            <person name="Wu D."/>
            <person name="Tindall B."/>
            <person name="Pomrenke H.G."/>
            <person name="Brambilla E."/>
            <person name="Klenk H.-P."/>
            <person name="Eisen J.A."/>
        </authorList>
    </citation>
    <scope>NUCLEOTIDE SEQUENCE [LARGE SCALE GENOMIC DNA]</scope>
    <source>
        <strain evidence="11">DSM 16823 / RW262 / RW262</strain>
    </source>
</reference>
<feature type="domain" description="Phage shock protein PspC N-terminal" evidence="8">
    <location>
        <begin position="108"/>
        <end position="163"/>
    </location>
</feature>
<evidence type="ECO:0000313" key="10">
    <source>
        <dbReference type="EMBL" id="AEA45304.1"/>
    </source>
</evidence>
<feature type="region of interest" description="Disordered" evidence="6">
    <location>
        <begin position="80"/>
        <end position="108"/>
    </location>
</feature>
<evidence type="ECO:0000256" key="1">
    <source>
        <dbReference type="ARBA" id="ARBA00004162"/>
    </source>
</evidence>
<dbReference type="KEGG" id="fte:Fluta_3332"/>
<feature type="transmembrane region" description="Helical" evidence="7">
    <location>
        <begin position="280"/>
        <end position="304"/>
    </location>
</feature>
<dbReference type="eggNOG" id="COG1983">
    <property type="taxonomic scope" value="Bacteria"/>
</dbReference>
<dbReference type="RefSeq" id="WP_013688071.1">
    <property type="nucleotide sequence ID" value="NC_015321.1"/>
</dbReference>
<feature type="transmembrane region" description="Helical" evidence="7">
    <location>
        <begin position="229"/>
        <end position="250"/>
    </location>
</feature>
<protein>
    <submittedName>
        <fullName evidence="10">Phage shock protein C, PspC</fullName>
    </submittedName>
</protein>
<proteinExistence type="predicted"/>
<evidence type="ECO:0000256" key="3">
    <source>
        <dbReference type="ARBA" id="ARBA00022692"/>
    </source>
</evidence>
<comment type="subcellular location">
    <subcellularLocation>
        <location evidence="1">Cell membrane</location>
        <topology evidence="1">Single-pass membrane protein</topology>
    </subcellularLocation>
</comment>
<name>F2IAY0_FLUTR</name>
<keyword evidence="4 7" id="KW-1133">Transmembrane helix</keyword>
<accession>F2IAY0</accession>
<feature type="compositionally biased region" description="Low complexity" evidence="6">
    <location>
        <begin position="92"/>
        <end position="107"/>
    </location>
</feature>
<feature type="transmembrane region" description="Helical" evidence="7">
    <location>
        <begin position="114"/>
        <end position="130"/>
    </location>
</feature>
<dbReference type="EMBL" id="CP002542">
    <property type="protein sequence ID" value="AEA45304.1"/>
    <property type="molecule type" value="Genomic_DNA"/>
</dbReference>
<evidence type="ECO:0000259" key="9">
    <source>
        <dbReference type="Pfam" id="PF22744"/>
    </source>
</evidence>
<keyword evidence="11" id="KW-1185">Reference proteome</keyword>
<dbReference type="PANTHER" id="PTHR33885:SF3">
    <property type="entry name" value="PHAGE SHOCK PROTEIN C"/>
    <property type="match status" value="1"/>
</dbReference>
<evidence type="ECO:0000256" key="5">
    <source>
        <dbReference type="ARBA" id="ARBA00023136"/>
    </source>
</evidence>
<dbReference type="InterPro" id="IPR054319">
    <property type="entry name" value="PspC-rel_ToastRack"/>
</dbReference>
<dbReference type="InterPro" id="IPR052027">
    <property type="entry name" value="PspC"/>
</dbReference>
<dbReference type="AlphaFoldDB" id="F2IAY0"/>
<evidence type="ECO:0000256" key="6">
    <source>
        <dbReference type="SAM" id="MobiDB-lite"/>
    </source>
</evidence>
<dbReference type="InterPro" id="IPR007168">
    <property type="entry name" value="Phageshock_PspC_N"/>
</dbReference>
<evidence type="ECO:0000259" key="8">
    <source>
        <dbReference type="Pfam" id="PF04024"/>
    </source>
</evidence>
<dbReference type="GO" id="GO:0005886">
    <property type="term" value="C:plasma membrane"/>
    <property type="evidence" value="ECO:0007669"/>
    <property type="project" value="UniProtKB-SubCell"/>
</dbReference>
<dbReference type="STRING" id="755732.Fluta_3332"/>
<dbReference type="Pfam" id="PF22744">
    <property type="entry name" value="Toast-rack_PspC-Cterm"/>
    <property type="match status" value="1"/>
</dbReference>
<evidence type="ECO:0000256" key="4">
    <source>
        <dbReference type="ARBA" id="ARBA00022989"/>
    </source>
</evidence>
<keyword evidence="5 7" id="KW-0472">Membrane</keyword>
<sequence length="500" mass="56249">MKKTLSIHLGRQLFVIEEDAYDRLQAYLKKLEASLANEAGNSEIVEDIEMRFAELLIQYLGETRQVVTISEIEKGIASLGEPEEITEETEQPKQQSTTTSQQETSGQKRMYRDMDNAVIGGLASGLAAYLNIDPIIIRIVFVIFGFMGFGVPVYLILWIIIPVAKTPADRLQMKGKPVNIDTLKEEFEKTAHRIKDETINAANRFKSNNQHLTKQASNFLRFIGKMMGVFFITSALIWLIVFSLVVSGIIDVVPTTGDQNFASLYEFLRLVSPANKSFSLIWIGILLVGFAGPLLSIAIGVRLLMGKVNKYFKLNFIVLPVFIFAGIILGIIGAINSARDYEIQREVKNQELTLNLEQLQLEELPLIVNSKEITGTHGIDFISIHKGQIMEHGIYIKYKESTDSLFHVSQKFSAHGIDMIAADKRSSHIKHQLKIEGNQLLVDPYYSFPLKDGLRNQEIEVVIEVPRGKKLFINNQEVLINGKEYSGVMYAGEAFEAEEN</sequence>
<dbReference type="HOGENOM" id="CLU_017085_0_0_10"/>
<dbReference type="OrthoDB" id="5772680at2"/>